<evidence type="ECO:0000313" key="2">
    <source>
        <dbReference type="EMBL" id="KAK2185290.1"/>
    </source>
</evidence>
<sequence length="288" mass="32080">MSVDKNAMKESGPRPDSTHRLPTAAFSERLCDADISKKEFNENVRNLLLHKQLYTPPVFDPKLAHAYALSTKVDTVYHHQDKPSGDACNTDSFQVLPENTGIPYEFRIPEFYNRISCSGEGIDVTASPKATRSLLIVCPRVPPIMRYLGTDQATLNLSCQTGCLTQFTELRQGELIPGLYARVEVPVGVELKLKYCVQLSDGQVVATETDFQIVQNRGLDADREVYYITPKLGQWIYINHYLTTTDAVYRVTAATTLGATCFLSFQGGCHLRTFVLFKEQLSQASVGG</sequence>
<dbReference type="Proteomes" id="UP001209878">
    <property type="component" value="Unassembled WGS sequence"/>
</dbReference>
<feature type="region of interest" description="Disordered" evidence="1">
    <location>
        <begin position="1"/>
        <end position="23"/>
    </location>
</feature>
<reference evidence="2" key="1">
    <citation type="journal article" date="2023" name="Mol. Biol. Evol.">
        <title>Third-Generation Sequencing Reveals the Adaptive Role of the Epigenome in Three Deep-Sea Polychaetes.</title>
        <authorList>
            <person name="Perez M."/>
            <person name="Aroh O."/>
            <person name="Sun Y."/>
            <person name="Lan Y."/>
            <person name="Juniper S.K."/>
            <person name="Young C.R."/>
            <person name="Angers B."/>
            <person name="Qian P.Y."/>
        </authorList>
    </citation>
    <scope>NUCLEOTIDE SEQUENCE</scope>
    <source>
        <strain evidence="2">R07B-5</strain>
    </source>
</reference>
<evidence type="ECO:0000313" key="3">
    <source>
        <dbReference type="Proteomes" id="UP001209878"/>
    </source>
</evidence>
<evidence type="ECO:0000256" key="1">
    <source>
        <dbReference type="SAM" id="MobiDB-lite"/>
    </source>
</evidence>
<accession>A0AAD9NZH8</accession>
<organism evidence="2 3">
    <name type="scientific">Ridgeia piscesae</name>
    <name type="common">Tubeworm</name>
    <dbReference type="NCBI Taxonomy" id="27915"/>
    <lineage>
        <taxon>Eukaryota</taxon>
        <taxon>Metazoa</taxon>
        <taxon>Spiralia</taxon>
        <taxon>Lophotrochozoa</taxon>
        <taxon>Annelida</taxon>
        <taxon>Polychaeta</taxon>
        <taxon>Sedentaria</taxon>
        <taxon>Canalipalpata</taxon>
        <taxon>Sabellida</taxon>
        <taxon>Siboglinidae</taxon>
        <taxon>Ridgeia</taxon>
    </lineage>
</organism>
<comment type="caution">
    <text evidence="2">The sequence shown here is derived from an EMBL/GenBank/DDBJ whole genome shotgun (WGS) entry which is preliminary data.</text>
</comment>
<gene>
    <name evidence="2" type="ORF">NP493_241g06039</name>
</gene>
<proteinExistence type="predicted"/>
<feature type="compositionally biased region" description="Basic and acidic residues" evidence="1">
    <location>
        <begin position="1"/>
        <end position="19"/>
    </location>
</feature>
<protein>
    <submittedName>
        <fullName evidence="2">Uncharacterized protein</fullName>
    </submittedName>
</protein>
<dbReference type="EMBL" id="JAODUO010000241">
    <property type="protein sequence ID" value="KAK2185290.1"/>
    <property type="molecule type" value="Genomic_DNA"/>
</dbReference>
<name>A0AAD9NZH8_RIDPI</name>
<dbReference type="AlphaFoldDB" id="A0AAD9NZH8"/>
<keyword evidence="3" id="KW-1185">Reference proteome</keyword>